<accession>A0AAD7MSR2</accession>
<feature type="transmembrane region" description="Helical" evidence="1">
    <location>
        <begin position="108"/>
        <end position="131"/>
    </location>
</feature>
<dbReference type="PANTHER" id="PTHR11360:SF234">
    <property type="entry name" value="MFS-TYPE TRANSPORTER DBAD-RELATED"/>
    <property type="match status" value="1"/>
</dbReference>
<organism evidence="2 3">
    <name type="scientific">Mycena maculata</name>
    <dbReference type="NCBI Taxonomy" id="230809"/>
    <lineage>
        <taxon>Eukaryota</taxon>
        <taxon>Fungi</taxon>
        <taxon>Dikarya</taxon>
        <taxon>Basidiomycota</taxon>
        <taxon>Agaricomycotina</taxon>
        <taxon>Agaricomycetes</taxon>
        <taxon>Agaricomycetidae</taxon>
        <taxon>Agaricales</taxon>
        <taxon>Marasmiineae</taxon>
        <taxon>Mycenaceae</taxon>
        <taxon>Mycena</taxon>
    </lineage>
</organism>
<name>A0AAD7MSR2_9AGAR</name>
<proteinExistence type="predicted"/>
<feature type="transmembrane region" description="Helical" evidence="1">
    <location>
        <begin position="143"/>
        <end position="160"/>
    </location>
</feature>
<protein>
    <submittedName>
        <fullName evidence="2">MFS general substrate transporter</fullName>
    </submittedName>
</protein>
<keyword evidence="1" id="KW-1133">Transmembrane helix</keyword>
<feature type="transmembrane region" description="Helical" evidence="1">
    <location>
        <begin position="325"/>
        <end position="344"/>
    </location>
</feature>
<keyword evidence="1" id="KW-0812">Transmembrane</keyword>
<feature type="transmembrane region" description="Helical" evidence="1">
    <location>
        <begin position="264"/>
        <end position="286"/>
    </location>
</feature>
<dbReference type="AlphaFoldDB" id="A0AAD7MSR2"/>
<dbReference type="InterPro" id="IPR050327">
    <property type="entry name" value="Proton-linked_MCT"/>
</dbReference>
<feature type="transmembrane region" description="Helical" evidence="1">
    <location>
        <begin position="224"/>
        <end position="244"/>
    </location>
</feature>
<dbReference type="EMBL" id="JARJLG010000201">
    <property type="protein sequence ID" value="KAJ7728962.1"/>
    <property type="molecule type" value="Genomic_DNA"/>
</dbReference>
<reference evidence="2" key="1">
    <citation type="submission" date="2023-03" db="EMBL/GenBank/DDBJ databases">
        <title>Massive genome expansion in bonnet fungi (Mycena s.s.) driven by repeated elements and novel gene families across ecological guilds.</title>
        <authorList>
            <consortium name="Lawrence Berkeley National Laboratory"/>
            <person name="Harder C.B."/>
            <person name="Miyauchi S."/>
            <person name="Viragh M."/>
            <person name="Kuo A."/>
            <person name="Thoen E."/>
            <person name="Andreopoulos B."/>
            <person name="Lu D."/>
            <person name="Skrede I."/>
            <person name="Drula E."/>
            <person name="Henrissat B."/>
            <person name="Morin E."/>
            <person name="Kohler A."/>
            <person name="Barry K."/>
            <person name="LaButti K."/>
            <person name="Morin E."/>
            <person name="Salamov A."/>
            <person name="Lipzen A."/>
            <person name="Mereny Z."/>
            <person name="Hegedus B."/>
            <person name="Baldrian P."/>
            <person name="Stursova M."/>
            <person name="Weitz H."/>
            <person name="Taylor A."/>
            <person name="Grigoriev I.V."/>
            <person name="Nagy L.G."/>
            <person name="Martin F."/>
            <person name="Kauserud H."/>
        </authorList>
    </citation>
    <scope>NUCLEOTIDE SEQUENCE</scope>
    <source>
        <strain evidence="2">CBHHK188m</strain>
    </source>
</reference>
<gene>
    <name evidence="2" type="ORF">DFH07DRAFT_757090</name>
</gene>
<dbReference type="Proteomes" id="UP001215280">
    <property type="component" value="Unassembled WGS sequence"/>
</dbReference>
<sequence length="396" mass="42868">MTVAGACVFFSFPPQSLFHPRWLVLFSTFGYLYSFGVYEDWLYPLADFYVLEFLTNHSPSSIAIPKIDFFMMPFALGIVSGKLFDNGAVEIAGGTLIFMLSLGKPSHYYQVVCIQGVAMGLGAGLTFVPSGTIISHHFSKRRSLATGVVMSGRATIFPISKSSFMAKPPVAESVECSNPVLFSLCLVVLLSPPMVLTSAPFLGRYYYPFIYIQLFSVQHSVSSGIAFYLIAIVNGTSAFGRVAANYLAGPFNLQVICTPVTAGTIWAVLGVYITYHGTVVLVNTLYNIFSRACKARALHRLPRVAGSYVFISTLYSDSDSNFSSVRTGIALALGSFGALGSAPIQGAPRYGSPMLSSDFLLYRTQSIVIASAVSFSCTGLLAGKRGRRRVDSLIER</sequence>
<keyword evidence="3" id="KW-1185">Reference proteome</keyword>
<comment type="caution">
    <text evidence="2">The sequence shown here is derived from an EMBL/GenBank/DDBJ whole genome shotgun (WGS) entry which is preliminary data.</text>
</comment>
<feature type="transmembrane region" description="Helical" evidence="1">
    <location>
        <begin position="180"/>
        <end position="203"/>
    </location>
</feature>
<evidence type="ECO:0000313" key="3">
    <source>
        <dbReference type="Proteomes" id="UP001215280"/>
    </source>
</evidence>
<dbReference type="PANTHER" id="PTHR11360">
    <property type="entry name" value="MONOCARBOXYLATE TRANSPORTER"/>
    <property type="match status" value="1"/>
</dbReference>
<keyword evidence="1" id="KW-0472">Membrane</keyword>
<evidence type="ECO:0000256" key="1">
    <source>
        <dbReference type="SAM" id="Phobius"/>
    </source>
</evidence>
<evidence type="ECO:0000313" key="2">
    <source>
        <dbReference type="EMBL" id="KAJ7728962.1"/>
    </source>
</evidence>
<feature type="transmembrane region" description="Helical" evidence="1">
    <location>
        <begin position="364"/>
        <end position="383"/>
    </location>
</feature>